<evidence type="ECO:0000256" key="1">
    <source>
        <dbReference type="SAM" id="MobiDB-lite"/>
    </source>
</evidence>
<feature type="region of interest" description="Disordered" evidence="1">
    <location>
        <begin position="1"/>
        <end position="33"/>
    </location>
</feature>
<evidence type="ECO:0000313" key="2">
    <source>
        <dbReference type="Proteomes" id="UP000887566"/>
    </source>
</evidence>
<dbReference type="Proteomes" id="UP000887566">
    <property type="component" value="Unplaced"/>
</dbReference>
<protein>
    <submittedName>
        <fullName evidence="3">Uncharacterized protein</fullName>
    </submittedName>
</protein>
<name>A0A914VGL6_9BILA</name>
<reference evidence="3" key="1">
    <citation type="submission" date="2022-11" db="UniProtKB">
        <authorList>
            <consortium name="WormBaseParasite"/>
        </authorList>
    </citation>
    <scope>IDENTIFICATION</scope>
</reference>
<sequence length="178" mass="19850">MTGLGRSINRDGRRTSPSVRHYHHPPVPPRRSPILRGRFASERAQLARSSSLFGNNRQAFSGCPLVTVGIERRYGRARRGVYPAPRPRSCSTAKWRPGAVVSEPSTRPFKRQCQSSAAPRRAPRAPSAAPALAAFNCPLCRAPLCPSRVLTLTPLFHWRTMRDSRNTARRPATKVRPH</sequence>
<accession>A0A914VGL6</accession>
<feature type="compositionally biased region" description="Low complexity" evidence="1">
    <location>
        <begin position="115"/>
        <end position="124"/>
    </location>
</feature>
<proteinExistence type="predicted"/>
<keyword evidence="2" id="KW-1185">Reference proteome</keyword>
<dbReference type="WBParaSite" id="PSAMB.scaffold1866size27112.g15277.t1">
    <property type="protein sequence ID" value="PSAMB.scaffold1866size27112.g15277.t1"/>
    <property type="gene ID" value="PSAMB.scaffold1866size27112.g15277"/>
</dbReference>
<dbReference type="AlphaFoldDB" id="A0A914VGL6"/>
<evidence type="ECO:0000313" key="3">
    <source>
        <dbReference type="WBParaSite" id="PSAMB.scaffold1866size27112.g15277.t1"/>
    </source>
</evidence>
<feature type="region of interest" description="Disordered" evidence="1">
    <location>
        <begin position="97"/>
        <end position="124"/>
    </location>
</feature>
<organism evidence="2 3">
    <name type="scientific">Plectus sambesii</name>
    <dbReference type="NCBI Taxonomy" id="2011161"/>
    <lineage>
        <taxon>Eukaryota</taxon>
        <taxon>Metazoa</taxon>
        <taxon>Ecdysozoa</taxon>
        <taxon>Nematoda</taxon>
        <taxon>Chromadorea</taxon>
        <taxon>Plectida</taxon>
        <taxon>Plectina</taxon>
        <taxon>Plectoidea</taxon>
        <taxon>Plectidae</taxon>
        <taxon>Plectus</taxon>
    </lineage>
</organism>